<feature type="compositionally biased region" description="Low complexity" evidence="1">
    <location>
        <begin position="354"/>
        <end position="367"/>
    </location>
</feature>
<evidence type="ECO:0000313" key="2">
    <source>
        <dbReference type="EMBL" id="KAF2676727.1"/>
    </source>
</evidence>
<reference evidence="2" key="1">
    <citation type="journal article" date="2020" name="Stud. Mycol.">
        <title>101 Dothideomycetes genomes: a test case for predicting lifestyles and emergence of pathogens.</title>
        <authorList>
            <person name="Haridas S."/>
            <person name="Albert R."/>
            <person name="Binder M."/>
            <person name="Bloem J."/>
            <person name="Labutti K."/>
            <person name="Salamov A."/>
            <person name="Andreopoulos B."/>
            <person name="Baker S."/>
            <person name="Barry K."/>
            <person name="Bills G."/>
            <person name="Bluhm B."/>
            <person name="Cannon C."/>
            <person name="Castanera R."/>
            <person name="Culley D."/>
            <person name="Daum C."/>
            <person name="Ezra D."/>
            <person name="Gonzalez J."/>
            <person name="Henrissat B."/>
            <person name="Kuo A."/>
            <person name="Liang C."/>
            <person name="Lipzen A."/>
            <person name="Lutzoni F."/>
            <person name="Magnuson J."/>
            <person name="Mondo S."/>
            <person name="Nolan M."/>
            <person name="Ohm R."/>
            <person name="Pangilinan J."/>
            <person name="Park H.-J."/>
            <person name="Ramirez L."/>
            <person name="Alfaro M."/>
            <person name="Sun H."/>
            <person name="Tritt A."/>
            <person name="Yoshinaga Y."/>
            <person name="Zwiers L.-H."/>
            <person name="Turgeon B."/>
            <person name="Goodwin S."/>
            <person name="Spatafora J."/>
            <person name="Crous P."/>
            <person name="Grigoriev I."/>
        </authorList>
    </citation>
    <scope>NUCLEOTIDE SEQUENCE</scope>
    <source>
        <strain evidence="2">CBS 122367</strain>
    </source>
</reference>
<feature type="compositionally biased region" description="Pro residues" evidence="1">
    <location>
        <begin position="411"/>
        <end position="424"/>
    </location>
</feature>
<dbReference type="EMBL" id="MU005630">
    <property type="protein sequence ID" value="KAF2676727.1"/>
    <property type="molecule type" value="Genomic_DNA"/>
</dbReference>
<feature type="compositionally biased region" description="Low complexity" evidence="1">
    <location>
        <begin position="510"/>
        <end position="523"/>
    </location>
</feature>
<name>A0A6G1IER4_9PLEO</name>
<dbReference type="Proteomes" id="UP000799291">
    <property type="component" value="Unassembled WGS sequence"/>
</dbReference>
<gene>
    <name evidence="2" type="ORF">K458DRAFT_492265</name>
</gene>
<feature type="compositionally biased region" description="Acidic residues" evidence="1">
    <location>
        <begin position="526"/>
        <end position="561"/>
    </location>
</feature>
<evidence type="ECO:0000313" key="3">
    <source>
        <dbReference type="Proteomes" id="UP000799291"/>
    </source>
</evidence>
<accession>A0A6G1IER4</accession>
<feature type="compositionally biased region" description="Acidic residues" evidence="1">
    <location>
        <begin position="490"/>
        <end position="500"/>
    </location>
</feature>
<dbReference type="OrthoDB" id="3800814at2759"/>
<evidence type="ECO:0000256" key="1">
    <source>
        <dbReference type="SAM" id="MobiDB-lite"/>
    </source>
</evidence>
<keyword evidence="3" id="KW-1185">Reference proteome</keyword>
<feature type="compositionally biased region" description="Basic residues" evidence="1">
    <location>
        <begin position="1"/>
        <end position="11"/>
    </location>
</feature>
<proteinExistence type="predicted"/>
<sequence>MNEKRLKGKLKRTVDRGSKFQLQGPPIGVPDAATRCELYDSEDAPAEEASDHNEKVQSPRFDMKTLLAEAGVEEPTTPTEQDSESKNNKEKEEEEQQEYDPTAPHLDLPALLQRIERTTCIRAERDATKPYIHNHFFIDHVFGNAPYTFSLCKRCTRRRKCGLHREVFQQQTSISLCSGGHVRMNLYWAVDDPVNTKGSWQMQIKEYFDRAGAGGESWARHEKERETREHDEECRVYSPSERVRGLAERVLEDMEVERIKGGRRLRGNVRRVVDEVGALLGGWERVVVAREIKLEKERKAREEVVSVEVAVQTETKKTEIKVGDTAAQPTPPKTASPTPPKVASPTPERASIELSSPKPISTPTTEEPTVEEPTLESLTVKDQTLQDPPNSSYPIPSPTPSSQSTPSTVPNTPPSTTPTPPVSPPSSLASLFPTKRKQSSAPSPSSPPKKSKKVHWAVEIETSQDAERPRILSPEYVSESGEGRYSPAASEDEVAGEDETMEKQVEVLWAESGSESGGESASRAEVDEEKDEEDKDEEEVQEHEVAEDAVDWGEGSDEEEG</sequence>
<protein>
    <submittedName>
        <fullName evidence="2">Uncharacterized protein</fullName>
    </submittedName>
</protein>
<feature type="compositionally biased region" description="Basic and acidic residues" evidence="1">
    <location>
        <begin position="49"/>
        <end position="63"/>
    </location>
</feature>
<feature type="region of interest" description="Disordered" evidence="1">
    <location>
        <begin position="1"/>
        <end position="106"/>
    </location>
</feature>
<organism evidence="2 3">
    <name type="scientific">Lentithecium fluviatile CBS 122367</name>
    <dbReference type="NCBI Taxonomy" id="1168545"/>
    <lineage>
        <taxon>Eukaryota</taxon>
        <taxon>Fungi</taxon>
        <taxon>Dikarya</taxon>
        <taxon>Ascomycota</taxon>
        <taxon>Pezizomycotina</taxon>
        <taxon>Dothideomycetes</taxon>
        <taxon>Pleosporomycetidae</taxon>
        <taxon>Pleosporales</taxon>
        <taxon>Massarineae</taxon>
        <taxon>Lentitheciaceae</taxon>
        <taxon>Lentithecium</taxon>
    </lineage>
</organism>
<feature type="compositionally biased region" description="Pro residues" evidence="1">
    <location>
        <begin position="329"/>
        <end position="342"/>
    </location>
</feature>
<feature type="compositionally biased region" description="Low complexity" evidence="1">
    <location>
        <begin position="388"/>
        <end position="410"/>
    </location>
</feature>
<dbReference type="AlphaFoldDB" id="A0A6G1IER4"/>
<feature type="compositionally biased region" description="Acidic residues" evidence="1">
    <location>
        <begin position="39"/>
        <end position="48"/>
    </location>
</feature>
<feature type="region of interest" description="Disordered" evidence="1">
    <location>
        <begin position="320"/>
        <end position="561"/>
    </location>
</feature>